<dbReference type="AlphaFoldDB" id="A0A0E4BVQ5"/>
<gene>
    <name evidence="2" type="ORF">NK6_9034</name>
</gene>
<organism evidence="2 3">
    <name type="scientific">Bradyrhizobium diazoefficiens</name>
    <dbReference type="NCBI Taxonomy" id="1355477"/>
    <lineage>
        <taxon>Bacteria</taxon>
        <taxon>Pseudomonadati</taxon>
        <taxon>Pseudomonadota</taxon>
        <taxon>Alphaproteobacteria</taxon>
        <taxon>Hyphomicrobiales</taxon>
        <taxon>Nitrobacteraceae</taxon>
        <taxon>Bradyrhizobium</taxon>
    </lineage>
</organism>
<feature type="region of interest" description="Disordered" evidence="1">
    <location>
        <begin position="1"/>
        <end position="67"/>
    </location>
</feature>
<sequence>MTNDSGQENKAMKGSSDRKGLSSLYLRASETTGTHLAHWPPPQRGKESKPVFTKHPQGEPAKRAKPRGWRLTRAIFSEFADDE</sequence>
<proteinExistence type="predicted"/>
<evidence type="ECO:0000313" key="2">
    <source>
        <dbReference type="EMBL" id="BAR62177.1"/>
    </source>
</evidence>
<reference evidence="2 3" key="1">
    <citation type="submission" date="2014-11" db="EMBL/GenBank/DDBJ databases">
        <title>Symbiosis island explosion on the genome of extra-slow-growing strains of soybean bradyrhizobia with massive insertion sequences.</title>
        <authorList>
            <person name="Iida T."/>
            <person name="Minamisawa K."/>
        </authorList>
    </citation>
    <scope>NUCLEOTIDE SEQUENCE [LARGE SCALE GENOMIC DNA]</scope>
    <source>
        <strain evidence="2 3">NK6</strain>
    </source>
</reference>
<protein>
    <submittedName>
        <fullName evidence="2">Uncharacterized protein</fullName>
    </submittedName>
</protein>
<dbReference type="Proteomes" id="UP000063308">
    <property type="component" value="Chromosome"/>
</dbReference>
<name>A0A0E4BVQ5_9BRAD</name>
<evidence type="ECO:0000256" key="1">
    <source>
        <dbReference type="SAM" id="MobiDB-lite"/>
    </source>
</evidence>
<evidence type="ECO:0000313" key="3">
    <source>
        <dbReference type="Proteomes" id="UP000063308"/>
    </source>
</evidence>
<dbReference type="EMBL" id="AP014685">
    <property type="protein sequence ID" value="BAR62177.1"/>
    <property type="molecule type" value="Genomic_DNA"/>
</dbReference>
<accession>A0A0E4BVQ5</accession>